<reference evidence="2" key="2">
    <citation type="submission" date="2022-06" db="UniProtKB">
        <authorList>
            <consortium name="EnsemblMetazoa"/>
        </authorList>
    </citation>
    <scope>IDENTIFICATION</scope>
    <source>
        <strain evidence="2">DF5081</strain>
    </source>
</reference>
<name>A0A8R1I277_CAEJA</name>
<dbReference type="EnsemblMetazoa" id="CJA12453b.1">
    <property type="protein sequence ID" value="CJA12453b.1"/>
    <property type="gene ID" value="WBGene00131657"/>
</dbReference>
<dbReference type="InterPro" id="IPR001810">
    <property type="entry name" value="F-box_dom"/>
</dbReference>
<feature type="domain" description="F-box" evidence="1">
    <location>
        <begin position="10"/>
        <end position="50"/>
    </location>
</feature>
<proteinExistence type="predicted"/>
<dbReference type="AlphaFoldDB" id="A0A8R1I277"/>
<evidence type="ECO:0000259" key="1">
    <source>
        <dbReference type="SMART" id="SM00256"/>
    </source>
</evidence>
<evidence type="ECO:0000313" key="3">
    <source>
        <dbReference type="Proteomes" id="UP000005237"/>
    </source>
</evidence>
<sequence length="219" mass="26015">MKPRAVLDDMPLHIKEHIVKSVDYETRFSLRKCSKSMCQIVDKSPIHYTTIILHIDKFVAFLTFSHPQKKSDYKIKVDYRKSIDHRKVQVTKWKDEPVKSTLVHGVEFPHLVAQDVWNALKNPNLKSIYHSNQTHELEIRIDDLNFEKVKLFEILGPSRLEHRNLYNTRIFTRGNLKNDMVIQYSEKSLKVNTNSMLKDRRQCYDTFPEELIFKLLCRS</sequence>
<dbReference type="Proteomes" id="UP000005237">
    <property type="component" value="Unassembled WGS sequence"/>
</dbReference>
<accession>A0A8R1I277</accession>
<protein>
    <submittedName>
        <fullName evidence="2">F-box domain-containing protein</fullName>
    </submittedName>
</protein>
<reference evidence="3" key="1">
    <citation type="submission" date="2010-08" db="EMBL/GenBank/DDBJ databases">
        <authorList>
            <consortium name="Caenorhabditis japonica Sequencing Consortium"/>
            <person name="Wilson R.K."/>
        </authorList>
    </citation>
    <scope>NUCLEOTIDE SEQUENCE [LARGE SCALE GENOMIC DNA]</scope>
    <source>
        <strain evidence="3">DF5081</strain>
    </source>
</reference>
<evidence type="ECO:0000313" key="2">
    <source>
        <dbReference type="EnsemblMetazoa" id="CJA12453b.1"/>
    </source>
</evidence>
<keyword evidence="3" id="KW-1185">Reference proteome</keyword>
<dbReference type="Pfam" id="PF00646">
    <property type="entry name" value="F-box"/>
    <property type="match status" value="1"/>
</dbReference>
<dbReference type="CDD" id="cd22150">
    <property type="entry name" value="F-box_CeFBXA-like"/>
    <property type="match status" value="1"/>
</dbReference>
<organism evidence="2 3">
    <name type="scientific">Caenorhabditis japonica</name>
    <dbReference type="NCBI Taxonomy" id="281687"/>
    <lineage>
        <taxon>Eukaryota</taxon>
        <taxon>Metazoa</taxon>
        <taxon>Ecdysozoa</taxon>
        <taxon>Nematoda</taxon>
        <taxon>Chromadorea</taxon>
        <taxon>Rhabditida</taxon>
        <taxon>Rhabditina</taxon>
        <taxon>Rhabditomorpha</taxon>
        <taxon>Rhabditoidea</taxon>
        <taxon>Rhabditidae</taxon>
        <taxon>Peloderinae</taxon>
        <taxon>Caenorhabditis</taxon>
    </lineage>
</organism>
<dbReference type="SMART" id="SM00256">
    <property type="entry name" value="FBOX"/>
    <property type="match status" value="1"/>
</dbReference>